<evidence type="ECO:0000313" key="1">
    <source>
        <dbReference type="EMBL" id="PPJ50199.1"/>
    </source>
</evidence>
<organism evidence="1 2">
    <name type="scientific">Cercospora berteroae</name>
    <dbReference type="NCBI Taxonomy" id="357750"/>
    <lineage>
        <taxon>Eukaryota</taxon>
        <taxon>Fungi</taxon>
        <taxon>Dikarya</taxon>
        <taxon>Ascomycota</taxon>
        <taxon>Pezizomycotina</taxon>
        <taxon>Dothideomycetes</taxon>
        <taxon>Dothideomycetidae</taxon>
        <taxon>Mycosphaerellales</taxon>
        <taxon>Mycosphaerellaceae</taxon>
        <taxon>Cercospora</taxon>
    </lineage>
</organism>
<evidence type="ECO:0000313" key="2">
    <source>
        <dbReference type="Proteomes" id="UP000237631"/>
    </source>
</evidence>
<keyword evidence="2" id="KW-1185">Reference proteome</keyword>
<protein>
    <submittedName>
        <fullName evidence="1">Uncharacterized protein</fullName>
    </submittedName>
</protein>
<reference evidence="2" key="1">
    <citation type="journal article" date="2017" name="bioRxiv">
        <title>Conservation of a gene cluster reveals novel cercosporin biosynthetic mechanisms and extends production to the genus Colletotrichum.</title>
        <authorList>
            <person name="de Jonge R."/>
            <person name="Ebert M.K."/>
            <person name="Huitt-Roehl C.R."/>
            <person name="Pal P."/>
            <person name="Suttle J.C."/>
            <person name="Spanner R.E."/>
            <person name="Neubauer J.D."/>
            <person name="Jurick W.M.II."/>
            <person name="Stott K.A."/>
            <person name="Secor G.A."/>
            <person name="Thomma B.P.H.J."/>
            <person name="Van de Peer Y."/>
            <person name="Townsend C.A."/>
            <person name="Bolton M.D."/>
        </authorList>
    </citation>
    <scope>NUCLEOTIDE SEQUENCE [LARGE SCALE GENOMIC DNA]</scope>
    <source>
        <strain evidence="2">CBS538.71</strain>
    </source>
</reference>
<comment type="caution">
    <text evidence="1">The sequence shown here is derived from an EMBL/GenBank/DDBJ whole genome shotgun (WGS) entry which is preliminary data.</text>
</comment>
<gene>
    <name evidence="1" type="ORF">CBER1_05215</name>
</gene>
<dbReference type="AlphaFoldDB" id="A0A2S6BRW2"/>
<name>A0A2S6BRW2_9PEZI</name>
<accession>A0A2S6BRW2</accession>
<proteinExistence type="predicted"/>
<dbReference type="Proteomes" id="UP000237631">
    <property type="component" value="Unassembled WGS sequence"/>
</dbReference>
<sequence length="433" mass="48926">MTLASYQAFYRIPEEVLITIVDEVVHNCRVPQVLETLKSLRLAHPRCAYLGKLLHRLFGHIVLDAFESDRTAPVKLALDPLSQHVRRITFENVGHRKGEYAPDGIERTLKADAYWATVLPDVSDLVASWSPLLLHFSAANAFSTERDDYSVMLLFTLLTNLSIRPQSLYIGEESEPMEYLHDWSTMPCWSQLDFTQLQGLFLRFGLPQYGKDPAVKSLEALLPRVASNLEQLRVSSSDCLEWPKLSAMTSPCLQSLELYSVRIDGARLATWIRSCKRPKFLALYDVRMSCGTASWKLVFDAIRDLAYPGEAGFRYILSLETWDHSFVLDSWQRPDRTYNPQEIPDNPNTALRAYLTGRCDWPPSLDEYFEERLVALAGRCASEALEIGEARIIRSSAASTPLTDQSFTARSARRTGALALVHSEIGKSGTGWE</sequence>
<dbReference type="EMBL" id="PNEN01001791">
    <property type="protein sequence ID" value="PPJ50199.1"/>
    <property type="molecule type" value="Genomic_DNA"/>
</dbReference>